<accession>A0AAD5RUM1</accession>
<evidence type="ECO:0000256" key="7">
    <source>
        <dbReference type="ARBA" id="ARBA00022833"/>
    </source>
</evidence>
<evidence type="ECO:0000256" key="11">
    <source>
        <dbReference type="ARBA" id="ARBA00023242"/>
    </source>
</evidence>
<feature type="domain" description="MYST-type HAT" evidence="16">
    <location>
        <begin position="165"/>
        <end position="594"/>
    </location>
</feature>
<feature type="region of interest" description="Disordered" evidence="15">
    <location>
        <begin position="1"/>
        <end position="166"/>
    </location>
</feature>
<dbReference type="Pfam" id="PF01853">
    <property type="entry name" value="MOZ_SAS"/>
    <property type="match status" value="1"/>
</dbReference>
<feature type="region of interest" description="Disordered" evidence="15">
    <location>
        <begin position="309"/>
        <end position="328"/>
    </location>
</feature>
<keyword evidence="10" id="KW-0804">Transcription</keyword>
<dbReference type="EMBL" id="JAKWBI020000050">
    <property type="protein sequence ID" value="KAJ2904563.1"/>
    <property type="molecule type" value="Genomic_DNA"/>
</dbReference>
<evidence type="ECO:0000313" key="18">
    <source>
        <dbReference type="Proteomes" id="UP001201980"/>
    </source>
</evidence>
<feature type="compositionally biased region" description="Basic and acidic residues" evidence="15">
    <location>
        <begin position="1"/>
        <end position="17"/>
    </location>
</feature>
<dbReference type="GO" id="GO:0005634">
    <property type="term" value="C:nucleus"/>
    <property type="evidence" value="ECO:0007669"/>
    <property type="project" value="UniProtKB-SubCell"/>
</dbReference>
<feature type="compositionally biased region" description="Polar residues" evidence="15">
    <location>
        <begin position="84"/>
        <end position="103"/>
    </location>
</feature>
<comment type="function">
    <text evidence="13">Catalytic component of the NuA4 histone acetyltransferase (HAT) complex which is involved in epigenetic transcriptional activation of selected genes principally by acetylation of nucleosomal histones H4, H3, H2B, H2A and H2A variant H2A.Z. Acetylates histone H4 to form H4K5ac, H4K8ac, H4K12ac and H4K16ac, histone H3 to form H3K14ac, and histone H2A to form H2AK4ac and H2AK7ac. The NuA4 complex is involved in the DNA damage response and is required for chromosome segregation. The NuA4 complex plays a direct role in repair of DNA double-strand breaks (DSBs) through homologous recombination. Recruitment to promoters depends on H3K4me. Also acetylates non-histone proteins. In addition to protein acetyltransferase, can use different acyl-CoA substrates, such as 2-hydroxyisobutanoyl-CoA (2-hydroxyisobutyryl-CoA) or (2E)-butenoyl-CoA (crotonyl-CoA), and is able to mediate protein 2-hydroxyisobutyrylation and crotonylation, respectively.</text>
</comment>
<dbReference type="Proteomes" id="UP001201980">
    <property type="component" value="Unassembled WGS sequence"/>
</dbReference>
<dbReference type="PANTHER" id="PTHR10615:SF219">
    <property type="entry name" value="HISTONE ACETYLTRANSFERASE KAT5"/>
    <property type="match status" value="1"/>
</dbReference>
<dbReference type="GO" id="GO:0006355">
    <property type="term" value="P:regulation of DNA-templated transcription"/>
    <property type="evidence" value="ECO:0007669"/>
    <property type="project" value="InterPro"/>
</dbReference>
<dbReference type="PANTHER" id="PTHR10615">
    <property type="entry name" value="HISTONE ACETYLTRANSFERASE"/>
    <property type="match status" value="1"/>
</dbReference>
<keyword evidence="4" id="KW-0808">Transferase</keyword>
<keyword evidence="11" id="KW-0539">Nucleus</keyword>
<keyword evidence="6" id="KW-0863">Zinc-finger</keyword>
<dbReference type="GO" id="GO:0046972">
    <property type="term" value="F:histone H4K16 acetyltransferase activity"/>
    <property type="evidence" value="ECO:0007669"/>
    <property type="project" value="TreeGrafter"/>
</dbReference>
<comment type="caution">
    <text evidence="17">The sequence shown here is derived from an EMBL/GenBank/DDBJ whole genome shotgun (WGS) entry which is preliminary data.</text>
</comment>
<evidence type="ECO:0000256" key="10">
    <source>
        <dbReference type="ARBA" id="ARBA00023163"/>
    </source>
</evidence>
<gene>
    <name evidence="17" type="ORF">MKZ38_007762</name>
</gene>
<dbReference type="PROSITE" id="PS51726">
    <property type="entry name" value="MYST_HAT"/>
    <property type="match status" value="1"/>
</dbReference>
<feature type="compositionally biased region" description="Low complexity" evidence="15">
    <location>
        <begin position="62"/>
        <end position="83"/>
    </location>
</feature>
<evidence type="ECO:0000256" key="14">
    <source>
        <dbReference type="PIRSR" id="PIRSR602717-51"/>
    </source>
</evidence>
<evidence type="ECO:0000256" key="15">
    <source>
        <dbReference type="SAM" id="MobiDB-lite"/>
    </source>
</evidence>
<dbReference type="GO" id="GO:0008270">
    <property type="term" value="F:zinc ion binding"/>
    <property type="evidence" value="ECO:0007669"/>
    <property type="project" value="UniProtKB-KW"/>
</dbReference>
<dbReference type="EC" id="2.3.1.48" evidence="3"/>
<dbReference type="InterPro" id="IPR050603">
    <property type="entry name" value="MYST_HAT"/>
</dbReference>
<dbReference type="InterPro" id="IPR016181">
    <property type="entry name" value="Acyl_CoA_acyltransferase"/>
</dbReference>
<dbReference type="Gene3D" id="1.10.10.10">
    <property type="entry name" value="Winged helix-like DNA-binding domain superfamily/Winged helix DNA-binding domain"/>
    <property type="match status" value="1"/>
</dbReference>
<comment type="subcellular location">
    <subcellularLocation>
        <location evidence="1">Nucleus</location>
    </subcellularLocation>
</comment>
<dbReference type="FunFam" id="3.40.630.30:FF:000067">
    <property type="entry name" value="Histone acetyltransferase"/>
    <property type="match status" value="1"/>
</dbReference>
<feature type="region of interest" description="Disordered" evidence="15">
    <location>
        <begin position="199"/>
        <end position="260"/>
    </location>
</feature>
<dbReference type="SUPFAM" id="SSF55729">
    <property type="entry name" value="Acyl-CoA N-acyltransferases (Nat)"/>
    <property type="match status" value="1"/>
</dbReference>
<evidence type="ECO:0000256" key="8">
    <source>
        <dbReference type="ARBA" id="ARBA00022990"/>
    </source>
</evidence>
<evidence type="ECO:0000313" key="17">
    <source>
        <dbReference type="EMBL" id="KAJ2904563.1"/>
    </source>
</evidence>
<keyword evidence="18" id="KW-1185">Reference proteome</keyword>
<evidence type="ECO:0000256" key="6">
    <source>
        <dbReference type="ARBA" id="ARBA00022771"/>
    </source>
</evidence>
<keyword evidence="8" id="KW-0007">Acetylation</keyword>
<evidence type="ECO:0000256" key="12">
    <source>
        <dbReference type="ARBA" id="ARBA00023315"/>
    </source>
</evidence>
<evidence type="ECO:0000256" key="4">
    <source>
        <dbReference type="ARBA" id="ARBA00022679"/>
    </source>
</evidence>
<evidence type="ECO:0000259" key="16">
    <source>
        <dbReference type="PROSITE" id="PS51726"/>
    </source>
</evidence>
<evidence type="ECO:0000256" key="1">
    <source>
        <dbReference type="ARBA" id="ARBA00004123"/>
    </source>
</evidence>
<dbReference type="Gene3D" id="3.40.630.30">
    <property type="match status" value="1"/>
</dbReference>
<dbReference type="InterPro" id="IPR036388">
    <property type="entry name" value="WH-like_DNA-bd_sf"/>
</dbReference>
<evidence type="ECO:0000256" key="5">
    <source>
        <dbReference type="ARBA" id="ARBA00022723"/>
    </source>
</evidence>
<comment type="similarity">
    <text evidence="2">Belongs to the MYST (SAS/MOZ) family.</text>
</comment>
<dbReference type="InterPro" id="IPR002717">
    <property type="entry name" value="HAT_MYST-type"/>
</dbReference>
<dbReference type="GO" id="GO:0035267">
    <property type="term" value="C:NuA4 histone acetyltransferase complex"/>
    <property type="evidence" value="ECO:0007669"/>
    <property type="project" value="TreeGrafter"/>
</dbReference>
<keyword evidence="12" id="KW-0012">Acyltransferase</keyword>
<dbReference type="Gene3D" id="3.30.60.60">
    <property type="entry name" value="N-acetyl transferase-like"/>
    <property type="match status" value="1"/>
</dbReference>
<organism evidence="17 18">
    <name type="scientific">Zalerion maritima</name>
    <dbReference type="NCBI Taxonomy" id="339359"/>
    <lineage>
        <taxon>Eukaryota</taxon>
        <taxon>Fungi</taxon>
        <taxon>Dikarya</taxon>
        <taxon>Ascomycota</taxon>
        <taxon>Pezizomycotina</taxon>
        <taxon>Sordariomycetes</taxon>
        <taxon>Lulworthiomycetidae</taxon>
        <taxon>Lulworthiales</taxon>
        <taxon>Lulworthiaceae</taxon>
        <taxon>Zalerion</taxon>
    </lineage>
</organism>
<sequence length="614" mass="68275">MNPPKRAYDGPVTEKRPLRQPIPSGTDYTPVYGGDGSRRQNPDPDDSVPLSPPKPRRIQMKSATPAPAPTSTPVRVPSSSPTAQNLSQQPRPNTQNGQPNMTPTKPVFMGPRATPMRPPSVAVIRPTTNGNRPHHARLSQTPTNKTGHPYATSAPPAPPSTAKPKHERNIEKVMLGSLCFDTWYTSYYSKDVLGDNHPGGGKGGKAVSSNSNHNNNYASPAGSASANDSSDPRPEHNHVHSHGKGGVTTKEDDGAKVPGRANNAIPVLERLYVCPCCFKYSKELVTWWAHVRYCQSKRHVPGEKIYVHPKGVSRMPPSRGHSTPSVSSRRGSFVKRAAAAAAEEAREVHNEGEYSIWEVDGEKDTLFCQNLSLFAKLFLETKSVFYDVTGFKYYLLVYSAPEGSQTNIKDRILGFFSKEKVSWDNNNLACILVFPPWQKKGFGSLLMGVSYEISRREGVIGGPEKPISELGRKGYRRYWGGEITRWMETLEPDEQTGEMIFDVDDCSKATWIAPEDCLAILRDMGVVYHGMGPPKPKKPTPPEGQDGDKENDEPNVIQDVVEEEEEYEDMRRVKMDRSQVRRWIAQNRISLERPCDPNGFMSGYIQFSVEMEID</sequence>
<evidence type="ECO:0000256" key="2">
    <source>
        <dbReference type="ARBA" id="ARBA00010107"/>
    </source>
</evidence>
<feature type="active site" description="Proton donor/acceptor" evidence="14">
    <location>
        <position position="464"/>
    </location>
</feature>
<keyword evidence="5" id="KW-0479">Metal-binding</keyword>
<evidence type="ECO:0000256" key="3">
    <source>
        <dbReference type="ARBA" id="ARBA00013184"/>
    </source>
</evidence>
<reference evidence="17" key="1">
    <citation type="submission" date="2022-07" db="EMBL/GenBank/DDBJ databases">
        <title>Draft genome sequence of Zalerion maritima ATCC 34329, a (micro)plastics degrading marine fungus.</title>
        <authorList>
            <person name="Paco A."/>
            <person name="Goncalves M.F.M."/>
            <person name="Rocha-Santos T.A.P."/>
            <person name="Alves A."/>
        </authorList>
    </citation>
    <scope>NUCLEOTIDE SEQUENCE</scope>
    <source>
        <strain evidence="17">ATCC 34329</strain>
    </source>
</reference>
<proteinExistence type="inferred from homology"/>
<evidence type="ECO:0000256" key="13">
    <source>
        <dbReference type="ARBA" id="ARBA00045805"/>
    </source>
</evidence>
<evidence type="ECO:0000256" key="9">
    <source>
        <dbReference type="ARBA" id="ARBA00023015"/>
    </source>
</evidence>
<feature type="region of interest" description="Disordered" evidence="15">
    <location>
        <begin position="530"/>
        <end position="569"/>
    </location>
</feature>
<protein>
    <recommendedName>
        <fullName evidence="3">histone acetyltransferase</fullName>
        <ecNumber evidence="3">2.3.1.48</ecNumber>
    </recommendedName>
</protein>
<keyword evidence="9" id="KW-0805">Transcription regulation</keyword>
<name>A0AAD5RUM1_9PEZI</name>
<keyword evidence="7" id="KW-0862">Zinc</keyword>
<dbReference type="AlphaFoldDB" id="A0AAD5RUM1"/>